<dbReference type="SMART" id="SM00160">
    <property type="entry name" value="RanBD"/>
    <property type="match status" value="1"/>
</dbReference>
<dbReference type="OrthoDB" id="185618at2759"/>
<feature type="compositionally biased region" description="Basic and acidic residues" evidence="3">
    <location>
        <begin position="118"/>
        <end position="127"/>
    </location>
</feature>
<dbReference type="GO" id="GO:0005634">
    <property type="term" value="C:nucleus"/>
    <property type="evidence" value="ECO:0007669"/>
    <property type="project" value="UniProtKB-SubCell"/>
</dbReference>
<dbReference type="PANTHER" id="PTHR23138:SF142">
    <property type="entry name" value="RAN-BINDING PROTEIN 3B-RELATED"/>
    <property type="match status" value="1"/>
</dbReference>
<dbReference type="Gene3D" id="2.30.29.30">
    <property type="entry name" value="Pleckstrin-homology domain (PH domain)/Phosphotyrosine-binding domain (PTB)"/>
    <property type="match status" value="1"/>
</dbReference>
<feature type="region of interest" description="Disordered" evidence="3">
    <location>
        <begin position="1"/>
        <end position="351"/>
    </location>
</feature>
<evidence type="ECO:0000259" key="4">
    <source>
        <dbReference type="PROSITE" id="PS50196"/>
    </source>
</evidence>
<gene>
    <name evidence="5" type="ORF">BS50DRAFT_334737</name>
</gene>
<dbReference type="PANTHER" id="PTHR23138">
    <property type="entry name" value="RAN BINDING PROTEIN"/>
    <property type="match status" value="1"/>
</dbReference>
<evidence type="ECO:0000256" key="3">
    <source>
        <dbReference type="SAM" id="MobiDB-lite"/>
    </source>
</evidence>
<dbReference type="InterPro" id="IPR011993">
    <property type="entry name" value="PH-like_dom_sf"/>
</dbReference>
<proteinExistence type="predicted"/>
<dbReference type="InterPro" id="IPR045255">
    <property type="entry name" value="RanBP1-like"/>
</dbReference>
<feature type="compositionally biased region" description="Polar residues" evidence="3">
    <location>
        <begin position="259"/>
        <end position="274"/>
    </location>
</feature>
<accession>A0A2T2NUX7</accession>
<name>A0A2T2NUX7_CORCC</name>
<feature type="compositionally biased region" description="Low complexity" evidence="3">
    <location>
        <begin position="282"/>
        <end position="302"/>
    </location>
</feature>
<evidence type="ECO:0000256" key="1">
    <source>
        <dbReference type="ARBA" id="ARBA00004123"/>
    </source>
</evidence>
<keyword evidence="6" id="KW-1185">Reference proteome</keyword>
<protein>
    <recommendedName>
        <fullName evidence="4">RanBD1 domain-containing protein</fullName>
    </recommendedName>
</protein>
<feature type="compositionally biased region" description="Acidic residues" evidence="3">
    <location>
        <begin position="406"/>
        <end position="418"/>
    </location>
</feature>
<dbReference type="Pfam" id="PF00638">
    <property type="entry name" value="Ran_BP1"/>
    <property type="match status" value="1"/>
</dbReference>
<dbReference type="STRING" id="1448308.A0A2T2NUX7"/>
<feature type="region of interest" description="Disordered" evidence="3">
    <location>
        <begin position="373"/>
        <end position="452"/>
    </location>
</feature>
<feature type="domain" description="RanBD1" evidence="4">
    <location>
        <begin position="443"/>
        <end position="551"/>
    </location>
</feature>
<feature type="compositionally biased region" description="Basic and acidic residues" evidence="3">
    <location>
        <begin position="159"/>
        <end position="175"/>
    </location>
</feature>
<dbReference type="PROSITE" id="PS50196">
    <property type="entry name" value="RANBD1"/>
    <property type="match status" value="1"/>
</dbReference>
<keyword evidence="2" id="KW-0539">Nucleus</keyword>
<organism evidence="5 6">
    <name type="scientific">Corynespora cassiicola Philippines</name>
    <dbReference type="NCBI Taxonomy" id="1448308"/>
    <lineage>
        <taxon>Eukaryota</taxon>
        <taxon>Fungi</taxon>
        <taxon>Dikarya</taxon>
        <taxon>Ascomycota</taxon>
        <taxon>Pezizomycotina</taxon>
        <taxon>Dothideomycetes</taxon>
        <taxon>Pleosporomycetidae</taxon>
        <taxon>Pleosporales</taxon>
        <taxon>Corynesporascaceae</taxon>
        <taxon>Corynespora</taxon>
    </lineage>
</organism>
<evidence type="ECO:0000313" key="6">
    <source>
        <dbReference type="Proteomes" id="UP000240883"/>
    </source>
</evidence>
<feature type="compositionally biased region" description="Basic and acidic residues" evidence="3">
    <location>
        <begin position="419"/>
        <end position="433"/>
    </location>
</feature>
<evidence type="ECO:0000256" key="2">
    <source>
        <dbReference type="ARBA" id="ARBA00023242"/>
    </source>
</evidence>
<feature type="compositionally biased region" description="Basic and acidic residues" evidence="3">
    <location>
        <begin position="38"/>
        <end position="59"/>
    </location>
</feature>
<dbReference type="SUPFAM" id="SSF50729">
    <property type="entry name" value="PH domain-like"/>
    <property type="match status" value="1"/>
</dbReference>
<dbReference type="InterPro" id="IPR000156">
    <property type="entry name" value="Ran_bind_dom"/>
</dbReference>
<comment type="subcellular location">
    <subcellularLocation>
        <location evidence="1">Nucleus</location>
    </subcellularLocation>
</comment>
<sequence length="551" mass="57429">MAGSPERPMSPRPSTTAADTDMKTSPSAASKQPPSPSRSDRSTESEGRPVREKLQETRIDGQSSSDPPPSSDQPMKDAPNGIRAVNPGSAGQSTSGSDSERGRLRRKRSREDFEDEHEAEKHPEKKQERHTRKKSRDITSPPGSDVESLAKSSKTPVSRIDEQEGDENTKNREPTPEASASTKGAKSRISPKNKRTLEQTVDDSNDAPAIASEEGRGAKRQRDQGDTQDEQKGSKSKIPPGSGFGNNSAASPFAIASPKPQSSKISDNITDAAQTSEEKFKSSGFSTFSSASASPFSLGNSSAPSPFAPPIGGGKLSSFASPAKPSTPSGSGFGGLGSSTPTAFGGASLGPASGKSVFGATLGGSAFSTLGGTKSGLASFATPGAKGITGLSQKADKFGASGQGESESEDGSGDEGDTKEDSEKAKDSADQESRSQNVLPGPVETGEEGEETVWSGRAKLYTLAGESGNKQWQERGMGPFKVNVTAEAPAKARFVLRADGTHRLLLNAAITKAMLFGDADGKEPTDGRLLFTAPTTNGQIESHLLRVRMHS</sequence>
<dbReference type="Proteomes" id="UP000240883">
    <property type="component" value="Unassembled WGS sequence"/>
</dbReference>
<dbReference type="EMBL" id="KZ678133">
    <property type="protein sequence ID" value="PSN69169.1"/>
    <property type="molecule type" value="Genomic_DNA"/>
</dbReference>
<evidence type="ECO:0000313" key="5">
    <source>
        <dbReference type="EMBL" id="PSN69169.1"/>
    </source>
</evidence>
<reference evidence="5 6" key="1">
    <citation type="journal article" date="2018" name="Front. Microbiol.">
        <title>Genome-Wide Analysis of Corynespora cassiicola Leaf Fall Disease Putative Effectors.</title>
        <authorList>
            <person name="Lopez D."/>
            <person name="Ribeiro S."/>
            <person name="Label P."/>
            <person name="Fumanal B."/>
            <person name="Venisse J.S."/>
            <person name="Kohler A."/>
            <person name="de Oliveira R.R."/>
            <person name="Labutti K."/>
            <person name="Lipzen A."/>
            <person name="Lail K."/>
            <person name="Bauer D."/>
            <person name="Ohm R.A."/>
            <person name="Barry K.W."/>
            <person name="Spatafora J."/>
            <person name="Grigoriev I.V."/>
            <person name="Martin F.M."/>
            <person name="Pujade-Renaud V."/>
        </authorList>
    </citation>
    <scope>NUCLEOTIDE SEQUENCE [LARGE SCALE GENOMIC DNA]</scope>
    <source>
        <strain evidence="5 6">Philippines</strain>
    </source>
</reference>
<feature type="compositionally biased region" description="Basic residues" evidence="3">
    <location>
        <begin position="185"/>
        <end position="194"/>
    </location>
</feature>
<dbReference type="AlphaFoldDB" id="A0A2T2NUX7"/>
<feature type="compositionally biased region" description="Basic and acidic residues" evidence="3">
    <location>
        <begin position="213"/>
        <end position="233"/>
    </location>
</feature>